<evidence type="ECO:0000256" key="1">
    <source>
        <dbReference type="ARBA" id="ARBA00004141"/>
    </source>
</evidence>
<evidence type="ECO:0000256" key="5">
    <source>
        <dbReference type="SAM" id="MobiDB-lite"/>
    </source>
</evidence>
<dbReference type="PROSITE" id="PS50262">
    <property type="entry name" value="G_PROTEIN_RECEP_F1_2"/>
    <property type="match status" value="1"/>
</dbReference>
<reference evidence="8" key="1">
    <citation type="submission" date="2022-11" db="EMBL/GenBank/DDBJ databases">
        <title>Centuries of genome instability and evolution in soft-shell clam transmissible cancer (bioRxiv).</title>
        <authorList>
            <person name="Hart S.F.M."/>
            <person name="Yonemitsu M.A."/>
            <person name="Giersch R.M."/>
            <person name="Beal B.F."/>
            <person name="Arriagada G."/>
            <person name="Davis B.W."/>
            <person name="Ostrander E.A."/>
            <person name="Goff S.P."/>
            <person name="Metzger M.J."/>
        </authorList>
    </citation>
    <scope>NUCLEOTIDE SEQUENCE</scope>
    <source>
        <strain evidence="8">MELC-2E11</strain>
        <tissue evidence="8">Siphon/mantle</tissue>
    </source>
</reference>
<evidence type="ECO:0000256" key="6">
    <source>
        <dbReference type="SAM" id="Phobius"/>
    </source>
</evidence>
<comment type="subcellular location">
    <subcellularLocation>
        <location evidence="1">Membrane</location>
        <topology evidence="1">Multi-pass membrane protein</topology>
    </subcellularLocation>
</comment>
<feature type="transmembrane region" description="Helical" evidence="6">
    <location>
        <begin position="73"/>
        <end position="90"/>
    </location>
</feature>
<evidence type="ECO:0000313" key="9">
    <source>
        <dbReference type="Proteomes" id="UP001164746"/>
    </source>
</evidence>
<keyword evidence="4 6" id="KW-0472">Membrane</keyword>
<dbReference type="PANTHER" id="PTHR23112">
    <property type="entry name" value="G PROTEIN-COUPLED RECEPTOR 157-RELATED"/>
    <property type="match status" value="1"/>
</dbReference>
<proteinExistence type="predicted"/>
<feature type="non-terminal residue" evidence="8">
    <location>
        <position position="337"/>
    </location>
</feature>
<feature type="domain" description="G-protein coupled receptors family 1 profile" evidence="7">
    <location>
        <begin position="44"/>
        <end position="298"/>
    </location>
</feature>
<accession>A0ABY7F5Y2</accession>
<evidence type="ECO:0000256" key="3">
    <source>
        <dbReference type="ARBA" id="ARBA00022989"/>
    </source>
</evidence>
<feature type="transmembrane region" description="Helical" evidence="6">
    <location>
        <begin position="29"/>
        <end position="53"/>
    </location>
</feature>
<dbReference type="InterPro" id="IPR017452">
    <property type="entry name" value="GPCR_Rhodpsn_7TM"/>
</dbReference>
<feature type="region of interest" description="Disordered" evidence="5">
    <location>
        <begin position="312"/>
        <end position="337"/>
    </location>
</feature>
<organism evidence="8 9">
    <name type="scientific">Mya arenaria</name>
    <name type="common">Soft-shell clam</name>
    <dbReference type="NCBI Taxonomy" id="6604"/>
    <lineage>
        <taxon>Eukaryota</taxon>
        <taxon>Metazoa</taxon>
        <taxon>Spiralia</taxon>
        <taxon>Lophotrochozoa</taxon>
        <taxon>Mollusca</taxon>
        <taxon>Bivalvia</taxon>
        <taxon>Autobranchia</taxon>
        <taxon>Heteroconchia</taxon>
        <taxon>Euheterodonta</taxon>
        <taxon>Imparidentia</taxon>
        <taxon>Neoheterodontei</taxon>
        <taxon>Myida</taxon>
        <taxon>Myoidea</taxon>
        <taxon>Myidae</taxon>
        <taxon>Mya</taxon>
    </lineage>
</organism>
<feature type="transmembrane region" description="Helical" evidence="6">
    <location>
        <begin position="190"/>
        <end position="215"/>
    </location>
</feature>
<keyword evidence="2 6" id="KW-0812">Transmembrane</keyword>
<dbReference type="Gene3D" id="1.20.1070.10">
    <property type="entry name" value="Rhodopsin 7-helix transmembrane proteins"/>
    <property type="match status" value="1"/>
</dbReference>
<dbReference type="PANTHER" id="PTHR23112:SF0">
    <property type="entry name" value="TRANSMEMBRANE PROTEIN 116"/>
    <property type="match status" value="1"/>
</dbReference>
<feature type="transmembrane region" description="Helical" evidence="6">
    <location>
        <begin position="247"/>
        <end position="268"/>
    </location>
</feature>
<dbReference type="EMBL" id="CP111021">
    <property type="protein sequence ID" value="WAR16441.1"/>
    <property type="molecule type" value="Genomic_DNA"/>
</dbReference>
<evidence type="ECO:0000259" key="7">
    <source>
        <dbReference type="PROSITE" id="PS50262"/>
    </source>
</evidence>
<dbReference type="Proteomes" id="UP001164746">
    <property type="component" value="Chromosome 10"/>
</dbReference>
<feature type="transmembrane region" description="Helical" evidence="6">
    <location>
        <begin position="152"/>
        <end position="170"/>
    </location>
</feature>
<dbReference type="SUPFAM" id="SSF81321">
    <property type="entry name" value="Family A G protein-coupled receptor-like"/>
    <property type="match status" value="1"/>
</dbReference>
<evidence type="ECO:0000313" key="8">
    <source>
        <dbReference type="EMBL" id="WAR16441.1"/>
    </source>
</evidence>
<feature type="transmembrane region" description="Helical" evidence="6">
    <location>
        <begin position="280"/>
        <end position="301"/>
    </location>
</feature>
<name>A0ABY7F5Y2_MYAAR</name>
<sequence>MASNNTTQTAVVLFKDGYDMHLYGLDNGLFYYFHVTSIVCLTVSIICALYTIISSFRSHPDGFFTGWTKGERLAVYLSICDLLLSISLLMNHLHILITKTLFRPKELCSFFGFIMTEFVLAQILIVNVVAINVFTTMFFGKNFSFGKFDSGILLWSFGVPFIGALIAAILDKFGPVGIACFFDAINGRVAYLVLITIPITTIMVVNVLLYILTFIKIRIDVRAIRQHLGNMASTAGRHIRAARNMSMFVVAFFVQWSCLALSGVWIMFEDDTAEIPEGLKFILGIFTNLGGVLNLIVYLAVFRKTRSMPNIATSMEPRKPHTVSDNNKKPAQINSPV</sequence>
<protein>
    <recommendedName>
        <fullName evidence="7">G-protein coupled receptors family 1 profile domain-containing protein</fullName>
    </recommendedName>
</protein>
<feature type="transmembrane region" description="Helical" evidence="6">
    <location>
        <begin position="110"/>
        <end position="140"/>
    </location>
</feature>
<keyword evidence="9" id="KW-1185">Reference proteome</keyword>
<evidence type="ECO:0000256" key="2">
    <source>
        <dbReference type="ARBA" id="ARBA00022692"/>
    </source>
</evidence>
<keyword evidence="3 6" id="KW-1133">Transmembrane helix</keyword>
<gene>
    <name evidence="8" type="ORF">MAR_031035</name>
</gene>
<evidence type="ECO:0000256" key="4">
    <source>
        <dbReference type="ARBA" id="ARBA00023136"/>
    </source>
</evidence>